<dbReference type="InterPro" id="IPR003593">
    <property type="entry name" value="AAA+_ATPase"/>
</dbReference>
<keyword evidence="3" id="KW-1185">Reference proteome</keyword>
<evidence type="ECO:0000313" key="3">
    <source>
        <dbReference type="Proteomes" id="UP000641803"/>
    </source>
</evidence>
<dbReference type="PANTHER" id="PTHR43581">
    <property type="entry name" value="ATP/GTP PHOSPHATASE"/>
    <property type="match status" value="1"/>
</dbReference>
<dbReference type="RefSeq" id="WP_191797473.1">
    <property type="nucleotide sequence ID" value="NZ_JACSQQ010000037.1"/>
</dbReference>
<feature type="domain" description="AAA+ ATPase" evidence="1">
    <location>
        <begin position="28"/>
        <end position="436"/>
    </location>
</feature>
<accession>A0ABR8RW56</accession>
<dbReference type="InterPro" id="IPR051396">
    <property type="entry name" value="Bact_Antivir_Def_Nuclease"/>
</dbReference>
<gene>
    <name evidence="2" type="ORF">H9652_16665</name>
</gene>
<dbReference type="SUPFAM" id="SSF52540">
    <property type="entry name" value="P-loop containing nucleoside triphosphate hydrolases"/>
    <property type="match status" value="1"/>
</dbReference>
<dbReference type="Proteomes" id="UP000641803">
    <property type="component" value="Unassembled WGS sequence"/>
</dbReference>
<dbReference type="Gene3D" id="3.40.50.300">
    <property type="entry name" value="P-loop containing nucleotide triphosphate hydrolases"/>
    <property type="match status" value="2"/>
</dbReference>
<dbReference type="PANTHER" id="PTHR43581:SF2">
    <property type="entry name" value="EXCINUCLEASE ATPASE SUBUNIT"/>
    <property type="match status" value="1"/>
</dbReference>
<dbReference type="Pfam" id="PF13304">
    <property type="entry name" value="AAA_21"/>
    <property type="match status" value="1"/>
</dbReference>
<reference evidence="2 3" key="1">
    <citation type="submission" date="2020-08" db="EMBL/GenBank/DDBJ databases">
        <title>A Genomic Blueprint of the Chicken Gut Microbiome.</title>
        <authorList>
            <person name="Gilroy R."/>
            <person name="Ravi A."/>
            <person name="Getino M."/>
            <person name="Pursley I."/>
            <person name="Horton D.L."/>
            <person name="Alikhan N.-F."/>
            <person name="Baker D."/>
            <person name="Gharbi K."/>
            <person name="Hall N."/>
            <person name="Watson M."/>
            <person name="Adriaenssens E.M."/>
            <person name="Foster-Nyarko E."/>
            <person name="Jarju S."/>
            <person name="Secka A."/>
            <person name="Antonio M."/>
            <person name="Oren A."/>
            <person name="Chaudhuri R."/>
            <person name="La Ragione R.M."/>
            <person name="Hildebrand F."/>
            <person name="Pallen M.J."/>
        </authorList>
    </citation>
    <scope>NUCLEOTIDE SEQUENCE [LARGE SCALE GENOMIC DNA]</scope>
    <source>
        <strain evidence="2 3">Sa4CUA1</strain>
    </source>
</reference>
<comment type="caution">
    <text evidence="2">The sequence shown here is derived from an EMBL/GenBank/DDBJ whole genome shotgun (WGS) entry which is preliminary data.</text>
</comment>
<evidence type="ECO:0000259" key="1">
    <source>
        <dbReference type="SMART" id="SM00382"/>
    </source>
</evidence>
<evidence type="ECO:0000313" key="2">
    <source>
        <dbReference type="EMBL" id="MBD7952037.1"/>
    </source>
</evidence>
<protein>
    <submittedName>
        <fullName evidence="2">AAA family ATPase</fullName>
    </submittedName>
</protein>
<organism evidence="2 3">
    <name type="scientific">Oerskovia rustica</name>
    <dbReference type="NCBI Taxonomy" id="2762237"/>
    <lineage>
        <taxon>Bacteria</taxon>
        <taxon>Bacillati</taxon>
        <taxon>Actinomycetota</taxon>
        <taxon>Actinomycetes</taxon>
        <taxon>Micrococcales</taxon>
        <taxon>Cellulomonadaceae</taxon>
        <taxon>Oerskovia</taxon>
    </lineage>
</organism>
<dbReference type="SMART" id="SM00382">
    <property type="entry name" value="AAA"/>
    <property type="match status" value="1"/>
</dbReference>
<sequence length="438" mass="48624">MSDPRGDLVGIHVRGLFGRSDYDIALDQRRPTVLTGANGTGKSTLLRIINAVSAGDAYTLAHAPLNEFHLEFQAGPDFSLSRHAAGGSTVRWGNQRGTIDWPELDSEFPEWAISALLEQRELSEPLDQTLREYARAANASFEEFDHVRKYFRSTRQQKRRPDAPEWLHTISEHFPVLYITDQRLIASTEDEGRKASQSARGITRRLAVEAAATDIARRIQEADSAYTRVSLQEDRRFPGAVIDAMNSGRKVDTVGLGELVDEVDAKRDALRSVGLLDSDDSYQPDLDPASIGPQVAPVIETFLMGATRKMEVLDDLAGKLSAFRKFIDGRFTGKRAILSRESGLRFALGDGTEIRPSELSSGEQQITVLAFEILFKTSPSTLVLVDEPELSLHVLWQDTLIDDLHGMGRASQLQFLMATHAPAILANHPELERSLDRH</sequence>
<proteinExistence type="predicted"/>
<name>A0ABR8RW56_9CELL</name>
<dbReference type="EMBL" id="JACSQQ010000037">
    <property type="protein sequence ID" value="MBD7952037.1"/>
    <property type="molecule type" value="Genomic_DNA"/>
</dbReference>
<dbReference type="InterPro" id="IPR027417">
    <property type="entry name" value="P-loop_NTPase"/>
</dbReference>
<dbReference type="InterPro" id="IPR003959">
    <property type="entry name" value="ATPase_AAA_core"/>
</dbReference>